<gene>
    <name evidence="1" type="ORF">GM160_02335</name>
</gene>
<accession>A0A6I6D1S6</accession>
<dbReference type="InterPro" id="IPR021969">
    <property type="entry name" value="DUF3579"/>
</dbReference>
<dbReference type="Gene3D" id="3.30.70.2340">
    <property type="entry name" value="Uncharacterised protein PF12112 family, DUF3579"/>
    <property type="match status" value="1"/>
</dbReference>
<dbReference type="Pfam" id="PF12112">
    <property type="entry name" value="DUF3579"/>
    <property type="match status" value="1"/>
</dbReference>
<organism evidence="1 2">
    <name type="scientific">Guyparkeria halophila</name>
    <dbReference type="NCBI Taxonomy" id="47960"/>
    <lineage>
        <taxon>Bacteria</taxon>
        <taxon>Pseudomonadati</taxon>
        <taxon>Pseudomonadota</taxon>
        <taxon>Gammaproteobacteria</taxon>
        <taxon>Chromatiales</taxon>
        <taxon>Thioalkalibacteraceae</taxon>
        <taxon>Guyparkeria</taxon>
    </lineage>
</organism>
<dbReference type="RefSeq" id="WP_136867112.1">
    <property type="nucleotide sequence ID" value="NZ_CP046415.1"/>
</dbReference>
<name>A0A6I6D1S6_9GAMM</name>
<dbReference type="Proteomes" id="UP000427716">
    <property type="component" value="Chromosome"/>
</dbReference>
<evidence type="ECO:0000313" key="1">
    <source>
        <dbReference type="EMBL" id="QGT77823.1"/>
    </source>
</evidence>
<reference evidence="1 2" key="1">
    <citation type="submission" date="2019-11" db="EMBL/GenBank/DDBJ databases">
        <authorList>
            <person name="Zhang J."/>
            <person name="Sun C."/>
        </authorList>
    </citation>
    <scope>NUCLEOTIDE SEQUENCE [LARGE SCALE GENOMIC DNA]</scope>
    <source>
        <strain evidence="2">sp2</strain>
    </source>
</reference>
<dbReference type="KEGG" id="ghl:GM160_02335"/>
<proteinExistence type="predicted"/>
<sequence>MDNQPKRYIVESVTKAGARFRPSDWIDRISSWDATFAQHRLVYSQRLHPVMLNGQKVLAIEPGLKTANRQMFDSVMQFIERNNLKMHVQYPDGHLEEYTGDNAPTSPDAATS</sequence>
<dbReference type="EMBL" id="CP046415">
    <property type="protein sequence ID" value="QGT77823.1"/>
    <property type="molecule type" value="Genomic_DNA"/>
</dbReference>
<evidence type="ECO:0000313" key="2">
    <source>
        <dbReference type="Proteomes" id="UP000427716"/>
    </source>
</evidence>
<dbReference type="AlphaFoldDB" id="A0A6I6D1S6"/>
<protein>
    <submittedName>
        <fullName evidence="1">DUF3579 domain-containing protein</fullName>
    </submittedName>
</protein>
<keyword evidence="2" id="KW-1185">Reference proteome</keyword>